<keyword evidence="1" id="KW-0560">Oxidoreductase</keyword>
<keyword evidence="4" id="KW-1185">Reference proteome</keyword>
<name>A0A7Y8GU57_9BURK</name>
<dbReference type="SUPFAM" id="SSF51905">
    <property type="entry name" value="FAD/NAD(P)-binding domain"/>
    <property type="match status" value="1"/>
</dbReference>
<proteinExistence type="predicted"/>
<accession>A0A7Y8GU57</accession>
<dbReference type="InterPro" id="IPR006076">
    <property type="entry name" value="FAD-dep_OxRdtase"/>
</dbReference>
<dbReference type="Pfam" id="PF01266">
    <property type="entry name" value="DAO"/>
    <property type="match status" value="2"/>
</dbReference>
<evidence type="ECO:0000259" key="2">
    <source>
        <dbReference type="Pfam" id="PF01266"/>
    </source>
</evidence>
<dbReference type="InterPro" id="IPR036188">
    <property type="entry name" value="FAD/NAD-bd_sf"/>
</dbReference>
<dbReference type="PANTHER" id="PTHR13847">
    <property type="entry name" value="SARCOSINE DEHYDROGENASE-RELATED"/>
    <property type="match status" value="1"/>
</dbReference>
<dbReference type="PANTHER" id="PTHR13847:SF289">
    <property type="entry name" value="GLYCINE OXIDASE"/>
    <property type="match status" value="1"/>
</dbReference>
<evidence type="ECO:0000313" key="4">
    <source>
        <dbReference type="Proteomes" id="UP000545507"/>
    </source>
</evidence>
<feature type="domain" description="FAD dependent oxidoreductase" evidence="2">
    <location>
        <begin position="5"/>
        <end position="94"/>
    </location>
</feature>
<feature type="domain" description="FAD dependent oxidoreductase" evidence="2">
    <location>
        <begin position="102"/>
        <end position="355"/>
    </location>
</feature>
<comment type="caution">
    <text evidence="3">The sequence shown here is derived from an EMBL/GenBank/DDBJ whole genome shotgun (WGS) entry which is preliminary data.</text>
</comment>
<dbReference type="Gene3D" id="3.50.50.60">
    <property type="entry name" value="FAD/NAD(P)-binding domain"/>
    <property type="match status" value="2"/>
</dbReference>
<dbReference type="GO" id="GO:0016491">
    <property type="term" value="F:oxidoreductase activity"/>
    <property type="evidence" value="ECO:0007669"/>
    <property type="project" value="UniProtKB-KW"/>
</dbReference>
<gene>
    <name evidence="3" type="ORF">F3K02_06345</name>
</gene>
<sequence>MPSALVIGAGLAGAASCVALARRGWQLTLLDAADGPSLGASALPVGMLSPHVTRAPTPLSRLCALGVSDMRDQLERLVPPGRGWQPCEVDNLGHDPGRWPAALVRPSALVEAWLDECRRRTTLTTRWQSPVDRLVNRSTPDQPLWQALNAEGLVLAEAPVVVIAAAFGSHALLTHENSPMAPEALPLRPVKGQMSLAALQSEPLAERPQRNNGVFVPVYEDAGLPPQWPARIWAMGSTYERGDNSSHVNAAAHERNAHSLESISPAAALRQRETAARGELLGWAQVRCASLDRVPMVGAVPHVQDLQALMQQAGARRGRVPMADTPRWPGLFMLGALGSRGLTLAHAMGELLARLIEGEDPNLEADLLRALDPARFAWKQARRQPA</sequence>
<dbReference type="GO" id="GO:0005737">
    <property type="term" value="C:cytoplasm"/>
    <property type="evidence" value="ECO:0007669"/>
    <property type="project" value="TreeGrafter"/>
</dbReference>
<evidence type="ECO:0000256" key="1">
    <source>
        <dbReference type="ARBA" id="ARBA00023002"/>
    </source>
</evidence>
<dbReference type="Gene3D" id="3.30.9.10">
    <property type="entry name" value="D-Amino Acid Oxidase, subunit A, domain 2"/>
    <property type="match status" value="2"/>
</dbReference>
<evidence type="ECO:0000313" key="3">
    <source>
        <dbReference type="EMBL" id="NWF44872.1"/>
    </source>
</evidence>
<dbReference type="AlphaFoldDB" id="A0A7Y8GU57"/>
<dbReference type="RefSeq" id="WP_177134442.1">
    <property type="nucleotide sequence ID" value="NZ_VYGV01000006.1"/>
</dbReference>
<protein>
    <submittedName>
        <fullName evidence="3">FAD-dependent oxidoreductase</fullName>
    </submittedName>
</protein>
<dbReference type="Proteomes" id="UP000545507">
    <property type="component" value="Unassembled WGS sequence"/>
</dbReference>
<organism evidence="3 4">
    <name type="scientific">Hydrogenophaga aromaticivorans</name>
    <dbReference type="NCBI Taxonomy" id="2610898"/>
    <lineage>
        <taxon>Bacteria</taxon>
        <taxon>Pseudomonadati</taxon>
        <taxon>Pseudomonadota</taxon>
        <taxon>Betaproteobacteria</taxon>
        <taxon>Burkholderiales</taxon>
        <taxon>Comamonadaceae</taxon>
        <taxon>Hydrogenophaga</taxon>
    </lineage>
</organism>
<dbReference type="EMBL" id="VYGV01000006">
    <property type="protein sequence ID" value="NWF44872.1"/>
    <property type="molecule type" value="Genomic_DNA"/>
</dbReference>
<reference evidence="3 4" key="1">
    <citation type="submission" date="2019-09" db="EMBL/GenBank/DDBJ databases">
        <title>Hydrogenophaga aromatica sp. nov., isolated from a para-xylene-degrading enrichment culture.</title>
        <authorList>
            <person name="Tancsics A."/>
            <person name="Banerjee S."/>
        </authorList>
    </citation>
    <scope>NUCLEOTIDE SEQUENCE [LARGE SCALE GENOMIC DNA]</scope>
    <source>
        <strain evidence="3 4">D2P1</strain>
    </source>
</reference>